<comment type="caution">
    <text evidence="1">The sequence shown here is derived from an EMBL/GenBank/DDBJ whole genome shotgun (WGS) entry which is preliminary data.</text>
</comment>
<evidence type="ECO:0000313" key="1">
    <source>
        <dbReference type="EMBL" id="OGL53996.1"/>
    </source>
</evidence>
<gene>
    <name evidence="1" type="ORF">A3K55_02235</name>
</gene>
<evidence type="ECO:0000313" key="2">
    <source>
        <dbReference type="Proteomes" id="UP000185874"/>
    </source>
</evidence>
<accession>A0A1F7SJM5</accession>
<name>A0A1F7SJM5_9BACT</name>
<dbReference type="Proteomes" id="UP000185874">
    <property type="component" value="Unassembled WGS sequence"/>
</dbReference>
<dbReference type="SUPFAM" id="SSF88697">
    <property type="entry name" value="PUA domain-like"/>
    <property type="match status" value="1"/>
</dbReference>
<organism evidence="1 2">
    <name type="scientific">Candidatus Shapirobacteria bacterium RBG_13_44_7</name>
    <dbReference type="NCBI Taxonomy" id="1802149"/>
    <lineage>
        <taxon>Bacteria</taxon>
        <taxon>Candidatus Shapironibacteriota</taxon>
    </lineage>
</organism>
<dbReference type="EMBL" id="MGDJ01000007">
    <property type="protein sequence ID" value="OGL53996.1"/>
    <property type="molecule type" value="Genomic_DNA"/>
</dbReference>
<sequence length="93" mass="10631">MATQIKLNALLTLEPNSPQNLEVGKEYVVRKDGFRILPFNIPLELADHQFKFLGKARVIKLVITPEGSDITFQVLKLFSPEEQAIYSRNFIKT</sequence>
<protein>
    <submittedName>
        <fullName evidence="1">Uncharacterized protein</fullName>
    </submittedName>
</protein>
<dbReference type="AlphaFoldDB" id="A0A1F7SJM5"/>
<proteinExistence type="predicted"/>
<reference evidence="1 2" key="1">
    <citation type="journal article" date="2016" name="Nat. Commun.">
        <title>Thousands of microbial genomes shed light on interconnected biogeochemical processes in an aquifer system.</title>
        <authorList>
            <person name="Anantharaman K."/>
            <person name="Brown C.T."/>
            <person name="Hug L.A."/>
            <person name="Sharon I."/>
            <person name="Castelle C.J."/>
            <person name="Probst A.J."/>
            <person name="Thomas B.C."/>
            <person name="Singh A."/>
            <person name="Wilkins M.J."/>
            <person name="Karaoz U."/>
            <person name="Brodie E.L."/>
            <person name="Williams K.H."/>
            <person name="Hubbard S.S."/>
            <person name="Banfield J.F."/>
        </authorList>
    </citation>
    <scope>NUCLEOTIDE SEQUENCE [LARGE SCALE GENOMIC DNA]</scope>
</reference>
<dbReference type="InterPro" id="IPR015947">
    <property type="entry name" value="PUA-like_sf"/>
</dbReference>
<dbReference type="Gene3D" id="2.40.240.20">
    <property type="entry name" value="Hypothetical PUA domain-like, domain 1"/>
    <property type="match status" value="1"/>
</dbReference>